<dbReference type="InterPro" id="IPR000198">
    <property type="entry name" value="RhoGAP_dom"/>
</dbReference>
<feature type="compositionally biased region" description="Low complexity" evidence="2">
    <location>
        <begin position="73"/>
        <end position="84"/>
    </location>
</feature>
<dbReference type="InterPro" id="IPR036936">
    <property type="entry name" value="CRIB_dom_sf"/>
</dbReference>
<dbReference type="Proteomes" id="UP001497522">
    <property type="component" value="Chromosome 15"/>
</dbReference>
<organism evidence="4 5">
    <name type="scientific">Sphagnum jensenii</name>
    <dbReference type="NCBI Taxonomy" id="128206"/>
    <lineage>
        <taxon>Eukaryota</taxon>
        <taxon>Viridiplantae</taxon>
        <taxon>Streptophyta</taxon>
        <taxon>Embryophyta</taxon>
        <taxon>Bryophyta</taxon>
        <taxon>Sphagnophytina</taxon>
        <taxon>Sphagnopsida</taxon>
        <taxon>Sphagnales</taxon>
        <taxon>Sphagnaceae</taxon>
        <taxon>Sphagnum</taxon>
    </lineage>
</organism>
<feature type="domain" description="Rho-GAP" evidence="3">
    <location>
        <begin position="194"/>
        <end position="379"/>
    </location>
</feature>
<protein>
    <recommendedName>
        <fullName evidence="3">Rho-GAP domain-containing protein</fullName>
    </recommendedName>
</protein>
<proteinExistence type="predicted"/>
<dbReference type="PROSITE" id="PS50238">
    <property type="entry name" value="RHOGAP"/>
    <property type="match status" value="1"/>
</dbReference>
<dbReference type="EMBL" id="OZ023716">
    <property type="protein sequence ID" value="CAK9865499.1"/>
    <property type="molecule type" value="Genomic_DNA"/>
</dbReference>
<keyword evidence="1" id="KW-0343">GTPase activation</keyword>
<dbReference type="Gene3D" id="3.90.810.10">
    <property type="entry name" value="CRIB domain"/>
    <property type="match status" value="1"/>
</dbReference>
<accession>A0ABP1ASE7</accession>
<name>A0ABP1ASE7_9BRYO</name>
<evidence type="ECO:0000256" key="1">
    <source>
        <dbReference type="ARBA" id="ARBA00022468"/>
    </source>
</evidence>
<dbReference type="InterPro" id="IPR008936">
    <property type="entry name" value="Rho_GTPase_activation_prot"/>
</dbReference>
<evidence type="ECO:0000259" key="3">
    <source>
        <dbReference type="PROSITE" id="PS50238"/>
    </source>
</evidence>
<dbReference type="SMART" id="SM00324">
    <property type="entry name" value="RhoGAP"/>
    <property type="match status" value="1"/>
</dbReference>
<dbReference type="PANTHER" id="PTHR23177:SF35">
    <property type="entry name" value="RHO GTPASE-ACTIVATING PROTEIN GACA"/>
    <property type="match status" value="1"/>
</dbReference>
<dbReference type="CDD" id="cd00159">
    <property type="entry name" value="RhoGAP"/>
    <property type="match status" value="1"/>
</dbReference>
<dbReference type="SUPFAM" id="SSF48350">
    <property type="entry name" value="GTPase activation domain, GAP"/>
    <property type="match status" value="1"/>
</dbReference>
<evidence type="ECO:0000313" key="4">
    <source>
        <dbReference type="EMBL" id="CAK9865499.1"/>
    </source>
</evidence>
<evidence type="ECO:0000256" key="2">
    <source>
        <dbReference type="SAM" id="MobiDB-lite"/>
    </source>
</evidence>
<dbReference type="PANTHER" id="PTHR23177">
    <property type="entry name" value="MKIAA1688 PROTEIN"/>
    <property type="match status" value="1"/>
</dbReference>
<dbReference type="Pfam" id="PF00620">
    <property type="entry name" value="RhoGAP"/>
    <property type="match status" value="1"/>
</dbReference>
<dbReference type="InterPro" id="IPR044785">
    <property type="entry name" value="RopGAP1-5"/>
</dbReference>
<gene>
    <name evidence="4" type="ORF">CSSPJE1EN2_LOCUS8494</name>
</gene>
<reference evidence="4" key="1">
    <citation type="submission" date="2024-03" db="EMBL/GenBank/DDBJ databases">
        <authorList>
            <consortium name="ELIXIR-Norway"/>
            <consortium name="Elixir Norway"/>
        </authorList>
    </citation>
    <scope>NUCLEOTIDE SEQUENCE</scope>
</reference>
<feature type="region of interest" description="Disordered" evidence="2">
    <location>
        <begin position="16"/>
        <end position="105"/>
    </location>
</feature>
<keyword evidence="5" id="KW-1185">Reference proteome</keyword>
<sequence length="502" mass="55723">MTAELLPRAAAELNIINGSRNDIEMLSTSSSGGGPDSSNHKKGRRSGEEPPAAAAAAAAAAGGGGSTQKRQQQEQQQQQQQQQQTPAEHEENGQKQKRKSSSARLSIETANMLLYKVRRSFKGSCHSMQEEEEEEEEGIVQRPLQAPVIEWPTHVQHIAHVTFDRYNGFLGLPEEFKIEVPLRPPSASQTIFGVSIESMQCAFDSRGNSVPVILLLMQEQLYQRGGLKVEGIFRINAENGHAKHVWDQLNKGIVPVDIDVHCLAGLIKAWFRELPEGLLDVFTPPQVMECKSEEESVALVRLLPTTQASLLDWAVNLMADVVQQEAINKMNSHNIAMVFAPNMTQILDPLTALLHVVQVMNLLKMLIIRKLRDRHEEVALLIKEDHQHRPATALAETTNSQADEHDEPDSIDSSGSVLHTGHQKQYRCTTSAPTQCTADTKVVYEENSHHHHHHHITIPPNMKCSTTAKPNSGKLVNTISTGVWSFCCWVSRHLFLACKALL</sequence>
<evidence type="ECO:0000313" key="5">
    <source>
        <dbReference type="Proteomes" id="UP001497522"/>
    </source>
</evidence>
<dbReference type="Gene3D" id="1.10.555.10">
    <property type="entry name" value="Rho GTPase activation protein"/>
    <property type="match status" value="1"/>
</dbReference>
<feature type="region of interest" description="Disordered" evidence="2">
    <location>
        <begin position="396"/>
        <end position="417"/>
    </location>
</feature>